<evidence type="ECO:0000256" key="4">
    <source>
        <dbReference type="ARBA" id="ARBA00023186"/>
    </source>
</evidence>
<dbReference type="Proteomes" id="UP000092650">
    <property type="component" value="Chromosome"/>
</dbReference>
<dbReference type="OrthoDB" id="2428346at2"/>
<comment type="function">
    <text evidence="5">May act as an export chaperone for the filament capping protein FliD.</text>
</comment>
<comment type="similarity">
    <text evidence="6">Belongs to the bacillales FliT family.</text>
</comment>
<dbReference type="EMBL" id="CP016539">
    <property type="protein sequence ID" value="ANU20990.1"/>
    <property type="molecule type" value="Genomic_DNA"/>
</dbReference>
<evidence type="ECO:0000256" key="5">
    <source>
        <dbReference type="ARBA" id="ARBA00093765"/>
    </source>
</evidence>
<evidence type="ECO:0000313" key="9">
    <source>
        <dbReference type="EMBL" id="ANU20990.1"/>
    </source>
</evidence>
<reference evidence="9" key="1">
    <citation type="submission" date="2016-10" db="EMBL/GenBank/DDBJ databases">
        <authorList>
            <person name="See-Too W.S."/>
        </authorList>
    </citation>
    <scope>NUCLEOTIDE SEQUENCE [LARGE SCALE GENOMIC DNA]</scope>
    <source>
        <strain evidence="9">DSM 23997</strain>
    </source>
</reference>
<dbReference type="InterPro" id="IPR008622">
    <property type="entry name" value="FliT"/>
</dbReference>
<feature type="region of interest" description="Disordered" evidence="8">
    <location>
        <begin position="102"/>
        <end position="126"/>
    </location>
</feature>
<dbReference type="KEGG" id="ppla:BBI15_12760"/>
<comment type="subcellular location">
    <subcellularLocation>
        <location evidence="1">Cytoplasm</location>
        <location evidence="1">Cytosol</location>
    </subcellularLocation>
</comment>
<dbReference type="RefSeq" id="WP_068871463.1">
    <property type="nucleotide sequence ID" value="NZ_CP016539.2"/>
</dbReference>
<dbReference type="STRING" id="1038856.BBI15_12760"/>
<protein>
    <recommendedName>
        <fullName evidence="7">Flagellar protein FliT</fullName>
    </recommendedName>
</protein>
<evidence type="ECO:0000313" key="10">
    <source>
        <dbReference type="Proteomes" id="UP000092650"/>
    </source>
</evidence>
<dbReference type="AlphaFoldDB" id="A0A1C7EAS8"/>
<organism evidence="9 10">
    <name type="scientific">Planococcus plakortidis</name>
    <dbReference type="NCBI Taxonomy" id="1038856"/>
    <lineage>
        <taxon>Bacteria</taxon>
        <taxon>Bacillati</taxon>
        <taxon>Bacillota</taxon>
        <taxon>Bacilli</taxon>
        <taxon>Bacillales</taxon>
        <taxon>Caryophanaceae</taxon>
        <taxon>Planococcus</taxon>
    </lineage>
</organism>
<evidence type="ECO:0000256" key="8">
    <source>
        <dbReference type="SAM" id="MobiDB-lite"/>
    </source>
</evidence>
<accession>A0A1C7EAS8</accession>
<evidence type="ECO:0000256" key="3">
    <source>
        <dbReference type="ARBA" id="ARBA00022795"/>
    </source>
</evidence>
<keyword evidence="3" id="KW-1005">Bacterial flagellum biogenesis</keyword>
<keyword evidence="2" id="KW-0963">Cytoplasm</keyword>
<sequence>MEKKRDQLNGFLSQTQAIYTHAQLLDSDMDKNEEGQLERLQELFGQRQETIEALADDFTGEWSEEEQAIIAEIQQTEIKLQPLMTKLHEQFSQQMNRLNQTRQASGKYAGAYRQSNAGGSFIDQRK</sequence>
<name>A0A1C7EAS8_9BACL</name>
<evidence type="ECO:0000256" key="2">
    <source>
        <dbReference type="ARBA" id="ARBA00022490"/>
    </source>
</evidence>
<keyword evidence="10" id="KW-1185">Reference proteome</keyword>
<proteinExistence type="inferred from homology"/>
<evidence type="ECO:0000256" key="6">
    <source>
        <dbReference type="ARBA" id="ARBA00093785"/>
    </source>
</evidence>
<evidence type="ECO:0000256" key="7">
    <source>
        <dbReference type="ARBA" id="ARBA00093797"/>
    </source>
</evidence>
<evidence type="ECO:0000256" key="1">
    <source>
        <dbReference type="ARBA" id="ARBA00004514"/>
    </source>
</evidence>
<keyword evidence="4" id="KW-0143">Chaperone</keyword>
<dbReference type="Pfam" id="PF05400">
    <property type="entry name" value="FliT"/>
    <property type="match status" value="1"/>
</dbReference>
<gene>
    <name evidence="9" type="ORF">BBI15_12760</name>
</gene>